<keyword evidence="1" id="KW-0547">Nucleotide-binding</keyword>
<protein>
    <submittedName>
        <fullName evidence="6">Interferon-induced GTP-binding protein Mx2</fullName>
    </submittedName>
</protein>
<evidence type="ECO:0000259" key="4">
    <source>
        <dbReference type="PROSITE" id="PS51388"/>
    </source>
</evidence>
<dbReference type="InterPro" id="IPR003130">
    <property type="entry name" value="GED"/>
</dbReference>
<dbReference type="EMBL" id="ML979132">
    <property type="protein sequence ID" value="KAF1921163.1"/>
    <property type="molecule type" value="Genomic_DNA"/>
</dbReference>
<gene>
    <name evidence="6" type="ORF">BDU57DRAFT_39268</name>
</gene>
<evidence type="ECO:0000256" key="2">
    <source>
        <dbReference type="ARBA" id="ARBA00023134"/>
    </source>
</evidence>
<dbReference type="GO" id="GO:0005525">
    <property type="term" value="F:GTP binding"/>
    <property type="evidence" value="ECO:0007669"/>
    <property type="project" value="InterPro"/>
</dbReference>
<keyword evidence="7" id="KW-1185">Reference proteome</keyword>
<dbReference type="InterPro" id="IPR027417">
    <property type="entry name" value="P-loop_NTPase"/>
</dbReference>
<evidence type="ECO:0000313" key="7">
    <source>
        <dbReference type="Proteomes" id="UP000800096"/>
    </source>
</evidence>
<dbReference type="CDD" id="cd08771">
    <property type="entry name" value="DLP_1"/>
    <property type="match status" value="1"/>
</dbReference>
<dbReference type="Pfam" id="PF02212">
    <property type="entry name" value="GED"/>
    <property type="match status" value="1"/>
</dbReference>
<dbReference type="Proteomes" id="UP000800096">
    <property type="component" value="Unassembled WGS sequence"/>
</dbReference>
<evidence type="ECO:0000256" key="1">
    <source>
        <dbReference type="ARBA" id="ARBA00022741"/>
    </source>
</evidence>
<dbReference type="InterPro" id="IPR030381">
    <property type="entry name" value="G_DYNAMIN_dom"/>
</dbReference>
<dbReference type="InterPro" id="IPR045063">
    <property type="entry name" value="Dynamin_N"/>
</dbReference>
<dbReference type="GO" id="GO:0005874">
    <property type="term" value="C:microtubule"/>
    <property type="evidence" value="ECO:0007669"/>
    <property type="project" value="TreeGrafter"/>
</dbReference>
<proteinExistence type="predicted"/>
<sequence length="723" mass="81524">MNERKQPGLANQTLLNKIDKLRELNVGSIELPQLVVVGDQSSGKSSVLESLTGFSFPQAPGLCTRYATQISCRRDSERSVSVSIIPCPGTDAAVADRQRSFTRTLTDLTNEHLVKIIGDANCAMGIKMTPDHADPNLTAFSQHILKIEMNGPEQEHFTVIDVPGIFRVPSPPLTTESDVALVRNMVESYMQNSRTIILAVLPSNVDISTQEILQMAERADPDGLRTMGVLTKPDLVTEKATRDVVKDLIAGKRNKLRLGYSIVKNRSADDQNSGVSERLAQETTFFSKSVWKETANTGRCGIGSLKTRLSDLLLTITKREFPNVKSDIVRRLEQCRGELVGIGPSRTELSSQRVYLGQLGSKFQKITQSALNGYYYGEKVFEQDTTLRLITNITKMNEAFANEVWKKGHKRHMSALADDGGETSYELAKHDTTLETIEERKCKYLELQDIVEEEDYRCSEAKPCDEDPIASHIEQIYQDNRGPELGTFNGSILAIAFKEQSEKWEPLVLAHVSRSITAVHHYISSILAHICPDRRVLDQLWDTLLTDKLQTAYKRAMDQARFVLSIERDGMPSTYNHYFNSEVQTKRLDRLTKEMEKISVTCYTDSYSKESKIQAVPFNSIKSLVEDKDNMQQIREDILDVLASYYKVARKRFVDTICRQVIGHFLLDGKESPLRVFSTELVNGLDDEVLEAIAGEDEETRQRRKRLEAEVKSLEEAVKLLRG</sequence>
<evidence type="ECO:0000256" key="3">
    <source>
        <dbReference type="SAM" id="Coils"/>
    </source>
</evidence>
<dbReference type="InterPro" id="IPR001401">
    <property type="entry name" value="Dynamin_GTPase"/>
</dbReference>
<evidence type="ECO:0000259" key="5">
    <source>
        <dbReference type="PROSITE" id="PS51718"/>
    </source>
</evidence>
<organism evidence="6 7">
    <name type="scientific">Ampelomyces quisqualis</name>
    <name type="common">Powdery mildew agent</name>
    <dbReference type="NCBI Taxonomy" id="50730"/>
    <lineage>
        <taxon>Eukaryota</taxon>
        <taxon>Fungi</taxon>
        <taxon>Dikarya</taxon>
        <taxon>Ascomycota</taxon>
        <taxon>Pezizomycotina</taxon>
        <taxon>Dothideomycetes</taxon>
        <taxon>Pleosporomycetidae</taxon>
        <taxon>Pleosporales</taxon>
        <taxon>Pleosporineae</taxon>
        <taxon>Phaeosphaeriaceae</taxon>
        <taxon>Ampelomyces</taxon>
    </lineage>
</organism>
<dbReference type="Gene3D" id="1.20.120.1240">
    <property type="entry name" value="Dynamin, middle domain"/>
    <property type="match status" value="1"/>
</dbReference>
<dbReference type="InterPro" id="IPR000375">
    <property type="entry name" value="Dynamin_stalk"/>
</dbReference>
<dbReference type="GO" id="GO:0006897">
    <property type="term" value="P:endocytosis"/>
    <property type="evidence" value="ECO:0007669"/>
    <property type="project" value="TreeGrafter"/>
</dbReference>
<dbReference type="Pfam" id="PF00350">
    <property type="entry name" value="Dynamin_N"/>
    <property type="match status" value="1"/>
</dbReference>
<dbReference type="OrthoDB" id="415706at2759"/>
<feature type="domain" description="Dynamin-type G" evidence="5">
    <location>
        <begin position="28"/>
        <end position="322"/>
    </location>
</feature>
<dbReference type="GO" id="GO:0003924">
    <property type="term" value="F:GTPase activity"/>
    <property type="evidence" value="ECO:0007669"/>
    <property type="project" value="InterPro"/>
</dbReference>
<dbReference type="PROSITE" id="PS51388">
    <property type="entry name" value="GED"/>
    <property type="match status" value="1"/>
</dbReference>
<dbReference type="Gene3D" id="3.40.50.300">
    <property type="entry name" value="P-loop containing nucleotide triphosphate hydrolases"/>
    <property type="match status" value="1"/>
</dbReference>
<dbReference type="PANTHER" id="PTHR11566:SF215">
    <property type="entry name" value="DYNAMIN GTPASE"/>
    <property type="match status" value="1"/>
</dbReference>
<reference evidence="6" key="1">
    <citation type="journal article" date="2020" name="Stud. Mycol.">
        <title>101 Dothideomycetes genomes: a test case for predicting lifestyles and emergence of pathogens.</title>
        <authorList>
            <person name="Haridas S."/>
            <person name="Albert R."/>
            <person name="Binder M."/>
            <person name="Bloem J."/>
            <person name="Labutti K."/>
            <person name="Salamov A."/>
            <person name="Andreopoulos B."/>
            <person name="Baker S."/>
            <person name="Barry K."/>
            <person name="Bills G."/>
            <person name="Bluhm B."/>
            <person name="Cannon C."/>
            <person name="Castanera R."/>
            <person name="Culley D."/>
            <person name="Daum C."/>
            <person name="Ezra D."/>
            <person name="Gonzalez J."/>
            <person name="Henrissat B."/>
            <person name="Kuo A."/>
            <person name="Liang C."/>
            <person name="Lipzen A."/>
            <person name="Lutzoni F."/>
            <person name="Magnuson J."/>
            <person name="Mondo S."/>
            <person name="Nolan M."/>
            <person name="Ohm R."/>
            <person name="Pangilinan J."/>
            <person name="Park H.-J."/>
            <person name="Ramirez L."/>
            <person name="Alfaro M."/>
            <person name="Sun H."/>
            <person name="Tritt A."/>
            <person name="Yoshinaga Y."/>
            <person name="Zwiers L.-H."/>
            <person name="Turgeon B."/>
            <person name="Goodwin S."/>
            <person name="Spatafora J."/>
            <person name="Crous P."/>
            <person name="Grigoriev I."/>
        </authorList>
    </citation>
    <scope>NUCLEOTIDE SEQUENCE</scope>
    <source>
        <strain evidence="6">HMLAC05119</strain>
    </source>
</reference>
<dbReference type="Pfam" id="PF01031">
    <property type="entry name" value="Dynamin_M"/>
    <property type="match status" value="1"/>
</dbReference>
<feature type="coiled-coil region" evidence="3">
    <location>
        <begin position="690"/>
        <end position="717"/>
    </location>
</feature>
<dbReference type="FunFam" id="3.40.50.300:FF:001425">
    <property type="entry name" value="Dynamin GTPase, putative"/>
    <property type="match status" value="1"/>
</dbReference>
<name>A0A6A5R0F9_AMPQU</name>
<accession>A0A6A5R0F9</accession>
<dbReference type="SMART" id="SM00053">
    <property type="entry name" value="DYNc"/>
    <property type="match status" value="1"/>
</dbReference>
<dbReference type="PANTHER" id="PTHR11566">
    <property type="entry name" value="DYNAMIN"/>
    <property type="match status" value="1"/>
</dbReference>
<dbReference type="GO" id="GO:0016559">
    <property type="term" value="P:peroxisome fission"/>
    <property type="evidence" value="ECO:0007669"/>
    <property type="project" value="TreeGrafter"/>
</dbReference>
<evidence type="ECO:0000313" key="6">
    <source>
        <dbReference type="EMBL" id="KAF1921163.1"/>
    </source>
</evidence>
<dbReference type="PRINTS" id="PR00195">
    <property type="entry name" value="DYNAMIN"/>
</dbReference>
<dbReference type="GO" id="GO:0048312">
    <property type="term" value="P:intracellular distribution of mitochondria"/>
    <property type="evidence" value="ECO:0007669"/>
    <property type="project" value="TreeGrafter"/>
</dbReference>
<dbReference type="GO" id="GO:0016020">
    <property type="term" value="C:membrane"/>
    <property type="evidence" value="ECO:0007669"/>
    <property type="project" value="TreeGrafter"/>
</dbReference>
<dbReference type="SUPFAM" id="SSF52540">
    <property type="entry name" value="P-loop containing nucleoside triphosphate hydrolases"/>
    <property type="match status" value="1"/>
</dbReference>
<dbReference type="GO" id="GO:0000266">
    <property type="term" value="P:mitochondrial fission"/>
    <property type="evidence" value="ECO:0007669"/>
    <property type="project" value="TreeGrafter"/>
</dbReference>
<dbReference type="GO" id="GO:0005739">
    <property type="term" value="C:mitochondrion"/>
    <property type="evidence" value="ECO:0007669"/>
    <property type="project" value="TreeGrafter"/>
</dbReference>
<dbReference type="InterPro" id="IPR022812">
    <property type="entry name" value="Dynamin"/>
</dbReference>
<keyword evidence="2" id="KW-0342">GTP-binding</keyword>
<dbReference type="PROSITE" id="PS51718">
    <property type="entry name" value="G_DYNAMIN_2"/>
    <property type="match status" value="1"/>
</dbReference>
<keyword evidence="3" id="KW-0175">Coiled coil</keyword>
<dbReference type="GO" id="GO:0008017">
    <property type="term" value="F:microtubule binding"/>
    <property type="evidence" value="ECO:0007669"/>
    <property type="project" value="TreeGrafter"/>
</dbReference>
<dbReference type="InterPro" id="IPR020850">
    <property type="entry name" value="GED_dom"/>
</dbReference>
<feature type="domain" description="GED" evidence="4">
    <location>
        <begin position="635"/>
        <end position="723"/>
    </location>
</feature>
<dbReference type="AlphaFoldDB" id="A0A6A5R0F9"/>